<sequence length="59" mass="6420">MQGAAVAWPAWSGGLRSLAHGARGIGQRRAQHTVWSRAGSTHMLGMRQLLLPIRLANLF</sequence>
<dbReference type="AlphaFoldDB" id="A0A3L6T827"/>
<comment type="caution">
    <text evidence="1">The sequence shown here is derived from an EMBL/GenBank/DDBJ whole genome shotgun (WGS) entry which is preliminary data.</text>
</comment>
<organism evidence="1 2">
    <name type="scientific">Panicum miliaceum</name>
    <name type="common">Proso millet</name>
    <name type="synonym">Broomcorn millet</name>
    <dbReference type="NCBI Taxonomy" id="4540"/>
    <lineage>
        <taxon>Eukaryota</taxon>
        <taxon>Viridiplantae</taxon>
        <taxon>Streptophyta</taxon>
        <taxon>Embryophyta</taxon>
        <taxon>Tracheophyta</taxon>
        <taxon>Spermatophyta</taxon>
        <taxon>Magnoliopsida</taxon>
        <taxon>Liliopsida</taxon>
        <taxon>Poales</taxon>
        <taxon>Poaceae</taxon>
        <taxon>PACMAD clade</taxon>
        <taxon>Panicoideae</taxon>
        <taxon>Panicodae</taxon>
        <taxon>Paniceae</taxon>
        <taxon>Panicinae</taxon>
        <taxon>Panicum</taxon>
        <taxon>Panicum sect. Panicum</taxon>
    </lineage>
</organism>
<reference evidence="2" key="1">
    <citation type="journal article" date="2019" name="Nat. Commun.">
        <title>The genome of broomcorn millet.</title>
        <authorList>
            <person name="Zou C."/>
            <person name="Miki D."/>
            <person name="Li D."/>
            <person name="Tang Q."/>
            <person name="Xiao L."/>
            <person name="Rajput S."/>
            <person name="Deng P."/>
            <person name="Jia W."/>
            <person name="Huang R."/>
            <person name="Zhang M."/>
            <person name="Sun Y."/>
            <person name="Hu J."/>
            <person name="Fu X."/>
            <person name="Schnable P.S."/>
            <person name="Li F."/>
            <person name="Zhang H."/>
            <person name="Feng B."/>
            <person name="Zhu X."/>
            <person name="Liu R."/>
            <person name="Schnable J.C."/>
            <person name="Zhu J.-K."/>
            <person name="Zhang H."/>
        </authorList>
    </citation>
    <scope>NUCLEOTIDE SEQUENCE [LARGE SCALE GENOMIC DNA]</scope>
</reference>
<name>A0A3L6T827_PANMI</name>
<accession>A0A3L6T827</accession>
<keyword evidence="2" id="KW-1185">Reference proteome</keyword>
<gene>
    <name evidence="1" type="ORF">C2845_PM03G25930</name>
</gene>
<dbReference type="Proteomes" id="UP000275267">
    <property type="component" value="Unassembled WGS sequence"/>
</dbReference>
<proteinExistence type="predicted"/>
<evidence type="ECO:0000313" key="2">
    <source>
        <dbReference type="Proteomes" id="UP000275267"/>
    </source>
</evidence>
<protein>
    <submittedName>
        <fullName evidence="1">Uncharacterized protein</fullName>
    </submittedName>
</protein>
<dbReference type="EMBL" id="PQIB02000002">
    <property type="protein sequence ID" value="RLN34455.1"/>
    <property type="molecule type" value="Genomic_DNA"/>
</dbReference>
<evidence type="ECO:0000313" key="1">
    <source>
        <dbReference type="EMBL" id="RLN34455.1"/>
    </source>
</evidence>